<dbReference type="Proteomes" id="UP000078343">
    <property type="component" value="Unassembled WGS sequence"/>
</dbReference>
<name>A0A178ZAX7_9EURO</name>
<dbReference type="OrthoDB" id="5322539at2759"/>
<evidence type="ECO:0000313" key="3">
    <source>
        <dbReference type="Proteomes" id="UP000078343"/>
    </source>
</evidence>
<accession>A0A178ZAX7</accession>
<dbReference type="PANTHER" id="PTHR35041">
    <property type="entry name" value="MEDIATOR OF RNA POLYMERASE II TRANSCRIPTION SUBUNIT 1"/>
    <property type="match status" value="1"/>
</dbReference>
<sequence>MAVKHFESVVVSEISDFQRFRHIHWRAPTVMGAGFLGGLWTIRAGTALAFLSKLWLVVGTGVAYEQWMWVNLHARPQEIGSLNSMFAILSNAFEFLAMRIWWRRPVLGFLAAVTWLLPTSAIITPGTLSVQPVLVLETGTLVVPQRSFTADGNSFCGVIIDGNTTTFDSMSTGLSNPTFATVLSNSVLPLESSSTNLTFDLQFFGPAIRCDMSGSEEFSWAKRAMLEYENMTDTRVFYFSCAPQPGWGPDVNGSFFASTDVQIGNYRLDFVSTDAAQVFIYLNTTGVDEAGNRIPNFVGKAEAQMMTCALYNASYDAHFEVKSTGAQFTTSPMFEN</sequence>
<keyword evidence="1" id="KW-0812">Transmembrane</keyword>
<gene>
    <name evidence="2" type="ORF">AYL99_09424</name>
</gene>
<proteinExistence type="predicted"/>
<keyword evidence="1" id="KW-1133">Transmembrane helix</keyword>
<dbReference type="STRING" id="1367422.A0A178ZAX7"/>
<protein>
    <submittedName>
        <fullName evidence="2">Uncharacterized protein</fullName>
    </submittedName>
</protein>
<keyword evidence="3" id="KW-1185">Reference proteome</keyword>
<dbReference type="PANTHER" id="PTHR35041:SF6">
    <property type="entry name" value="FORMYLMETHIONINE DEFORMYLASE-LIKE PROTEIN-RELATED"/>
    <property type="match status" value="1"/>
</dbReference>
<dbReference type="AlphaFoldDB" id="A0A178ZAX7"/>
<dbReference type="RefSeq" id="XP_018689612.1">
    <property type="nucleotide sequence ID" value="XM_018840931.1"/>
</dbReference>
<evidence type="ECO:0000313" key="2">
    <source>
        <dbReference type="EMBL" id="OAP56245.1"/>
    </source>
</evidence>
<dbReference type="EMBL" id="LVYI01000009">
    <property type="protein sequence ID" value="OAP56245.1"/>
    <property type="molecule type" value="Genomic_DNA"/>
</dbReference>
<comment type="caution">
    <text evidence="2">The sequence shown here is derived from an EMBL/GenBank/DDBJ whole genome shotgun (WGS) entry which is preliminary data.</text>
</comment>
<feature type="transmembrane region" description="Helical" evidence="1">
    <location>
        <begin position="109"/>
        <end position="128"/>
    </location>
</feature>
<organism evidence="2 3">
    <name type="scientific">Fonsecaea erecta</name>
    <dbReference type="NCBI Taxonomy" id="1367422"/>
    <lineage>
        <taxon>Eukaryota</taxon>
        <taxon>Fungi</taxon>
        <taxon>Dikarya</taxon>
        <taxon>Ascomycota</taxon>
        <taxon>Pezizomycotina</taxon>
        <taxon>Eurotiomycetes</taxon>
        <taxon>Chaetothyriomycetidae</taxon>
        <taxon>Chaetothyriales</taxon>
        <taxon>Herpotrichiellaceae</taxon>
        <taxon>Fonsecaea</taxon>
    </lineage>
</organism>
<keyword evidence="1" id="KW-0472">Membrane</keyword>
<evidence type="ECO:0000256" key="1">
    <source>
        <dbReference type="SAM" id="Phobius"/>
    </source>
</evidence>
<dbReference type="GeneID" id="30013592"/>
<reference evidence="2 3" key="1">
    <citation type="submission" date="2016-04" db="EMBL/GenBank/DDBJ databases">
        <title>Draft genome of Fonsecaea erecta CBS 125763.</title>
        <authorList>
            <person name="Weiss V.A."/>
            <person name="Vicente V.A."/>
            <person name="Raittz R.T."/>
            <person name="Moreno L.F."/>
            <person name="De Souza E.M."/>
            <person name="Pedrosa F.O."/>
            <person name="Steffens M.B."/>
            <person name="Faoro H."/>
            <person name="Tadra-Sfeir M.Z."/>
            <person name="Najafzadeh M.J."/>
            <person name="Felipe M.S."/>
            <person name="Teixeira M."/>
            <person name="Sun J."/>
            <person name="Xi L."/>
            <person name="Gomes R."/>
            <person name="De Azevedo C.M."/>
            <person name="Salgado C.G."/>
            <person name="Da Silva M.B."/>
            <person name="Nascimento M.F."/>
            <person name="Queiroz-Telles F."/>
            <person name="Attili D.S."/>
            <person name="Gorbushina A."/>
        </authorList>
    </citation>
    <scope>NUCLEOTIDE SEQUENCE [LARGE SCALE GENOMIC DNA]</scope>
    <source>
        <strain evidence="2 3">CBS 125763</strain>
    </source>
</reference>